<evidence type="ECO:0008006" key="3">
    <source>
        <dbReference type="Google" id="ProtNLM"/>
    </source>
</evidence>
<evidence type="ECO:0000313" key="2">
    <source>
        <dbReference type="Proteomes" id="UP000015354"/>
    </source>
</evidence>
<protein>
    <recommendedName>
        <fullName evidence="3">Serine protease</fullName>
    </recommendedName>
</protein>
<gene>
    <name evidence="1" type="ORF">STCU_00044</name>
</gene>
<dbReference type="AlphaFoldDB" id="S9V8X8"/>
<comment type="caution">
    <text evidence="1">The sequence shown here is derived from an EMBL/GenBank/DDBJ whole genome shotgun (WGS) entry which is preliminary data.</text>
</comment>
<evidence type="ECO:0000313" key="1">
    <source>
        <dbReference type="EMBL" id="EPY37253.1"/>
    </source>
</evidence>
<dbReference type="EMBL" id="ATMH01000044">
    <property type="protein sequence ID" value="EPY37253.1"/>
    <property type="molecule type" value="Genomic_DNA"/>
</dbReference>
<proteinExistence type="predicted"/>
<keyword evidence="2" id="KW-1185">Reference proteome</keyword>
<dbReference type="InterPro" id="IPR009003">
    <property type="entry name" value="Peptidase_S1_PA"/>
</dbReference>
<dbReference type="Proteomes" id="UP000015354">
    <property type="component" value="Unassembled WGS sequence"/>
</dbReference>
<dbReference type="OrthoDB" id="238486at2759"/>
<reference evidence="1 2" key="1">
    <citation type="journal article" date="2013" name="PLoS ONE">
        <title>Predicting the Proteins of Angomonas deanei, Strigomonas culicis and Their Respective Endosymbionts Reveals New Aspects of the Trypanosomatidae Family.</title>
        <authorList>
            <person name="Motta M.C."/>
            <person name="Martins A.C."/>
            <person name="de Souza S.S."/>
            <person name="Catta-Preta C.M."/>
            <person name="Silva R."/>
            <person name="Klein C.C."/>
            <person name="de Almeida L.G."/>
            <person name="de Lima Cunha O."/>
            <person name="Ciapina L.P."/>
            <person name="Brocchi M."/>
            <person name="Colabardini A.C."/>
            <person name="de Araujo Lima B."/>
            <person name="Machado C.R."/>
            <person name="de Almeida Soares C.M."/>
            <person name="Probst C.M."/>
            <person name="de Menezes C.B."/>
            <person name="Thompson C.E."/>
            <person name="Bartholomeu D.C."/>
            <person name="Gradia D.F."/>
            <person name="Pavoni D.P."/>
            <person name="Grisard E.C."/>
            <person name="Fantinatti-Garboggini F."/>
            <person name="Marchini F.K."/>
            <person name="Rodrigues-Luiz G.F."/>
            <person name="Wagner G."/>
            <person name="Goldman G.H."/>
            <person name="Fietto J.L."/>
            <person name="Elias M.C."/>
            <person name="Goldman M.H."/>
            <person name="Sagot M.F."/>
            <person name="Pereira M."/>
            <person name="Stoco P.H."/>
            <person name="de Mendonca-Neto R.P."/>
            <person name="Teixeira S.M."/>
            <person name="Maciel T.E."/>
            <person name="de Oliveira Mendes T.A."/>
            <person name="Urmenyi T.P."/>
            <person name="de Souza W."/>
            <person name="Schenkman S."/>
            <person name="de Vasconcelos A.T."/>
        </authorList>
    </citation>
    <scope>NUCLEOTIDE SEQUENCE [LARGE SCALE GENOMIC DNA]</scope>
</reference>
<name>S9V8X8_9TRYP</name>
<sequence>MMKRHGLFEIPSNPQPCSGITRSVLALYWKDVFLGNCVAVSERIVVSAGHHFNLKADDVGDFSVLVDDAKWLPAEYVAKNTQVDILVFWLTGAVPAFVALRGFLPQAGCSVVTVWRSPKPPHDTIVSPGVVIESDLTGCLAKGTVSTTGTSGAPVLDFFGDHVVGLHLFSNTRDGSRVSGFLPARKMVAVLAEMGVVCRS</sequence>
<accession>S9V8X8</accession>
<organism evidence="1 2">
    <name type="scientific">Strigomonas culicis</name>
    <dbReference type="NCBI Taxonomy" id="28005"/>
    <lineage>
        <taxon>Eukaryota</taxon>
        <taxon>Discoba</taxon>
        <taxon>Euglenozoa</taxon>
        <taxon>Kinetoplastea</taxon>
        <taxon>Metakinetoplastina</taxon>
        <taxon>Trypanosomatida</taxon>
        <taxon>Trypanosomatidae</taxon>
        <taxon>Strigomonadinae</taxon>
        <taxon>Strigomonas</taxon>
    </lineage>
</organism>
<dbReference type="SUPFAM" id="SSF50494">
    <property type="entry name" value="Trypsin-like serine proteases"/>
    <property type="match status" value="1"/>
</dbReference>